<keyword evidence="1" id="KW-0732">Signal</keyword>
<evidence type="ECO:0008006" key="4">
    <source>
        <dbReference type="Google" id="ProtNLM"/>
    </source>
</evidence>
<accession>A0ABT8R1T5</accession>
<protein>
    <recommendedName>
        <fullName evidence="4">Toxin-antitoxin system YwqK family antitoxin</fullName>
    </recommendedName>
</protein>
<dbReference type="Proteomes" id="UP001168528">
    <property type="component" value="Unassembled WGS sequence"/>
</dbReference>
<keyword evidence="3" id="KW-1185">Reference proteome</keyword>
<proteinExistence type="predicted"/>
<dbReference type="SUPFAM" id="SSF82185">
    <property type="entry name" value="Histone H3 K4-specific methyltransferase SET7/9 N-terminal domain"/>
    <property type="match status" value="1"/>
</dbReference>
<sequence length="103" mass="11672">MFTLLTLLFLLHGSPATSAKPLLTENCKGELKNNLKAGHWQCFYDDGKLMQEGNYTNGKKEGIWKLYHANGKLAGEGPYANDAEKGKWKFFDDEGKLILEQEY</sequence>
<reference evidence="2" key="1">
    <citation type="submission" date="2023-07" db="EMBL/GenBank/DDBJ databases">
        <title>The genome sequence of Rhodocytophaga aerolata KACC 12507.</title>
        <authorList>
            <person name="Zhang X."/>
        </authorList>
    </citation>
    <scope>NUCLEOTIDE SEQUENCE</scope>
    <source>
        <strain evidence="2">KACC 12507</strain>
    </source>
</reference>
<feature type="signal peptide" evidence="1">
    <location>
        <begin position="1"/>
        <end position="19"/>
    </location>
</feature>
<evidence type="ECO:0000313" key="2">
    <source>
        <dbReference type="EMBL" id="MDO1445268.1"/>
    </source>
</evidence>
<dbReference type="Gene3D" id="3.90.930.1">
    <property type="match status" value="1"/>
</dbReference>
<name>A0ABT8R1T5_9BACT</name>
<dbReference type="EMBL" id="JAUKPO010000001">
    <property type="protein sequence ID" value="MDO1445268.1"/>
    <property type="molecule type" value="Genomic_DNA"/>
</dbReference>
<dbReference type="RefSeq" id="WP_302036058.1">
    <property type="nucleotide sequence ID" value="NZ_JAUKPO010000001.1"/>
</dbReference>
<dbReference type="Pfam" id="PF07661">
    <property type="entry name" value="MORN_2"/>
    <property type="match status" value="3"/>
</dbReference>
<comment type="caution">
    <text evidence="2">The sequence shown here is derived from an EMBL/GenBank/DDBJ whole genome shotgun (WGS) entry which is preliminary data.</text>
</comment>
<feature type="chain" id="PRO_5045055150" description="Toxin-antitoxin system YwqK family antitoxin" evidence="1">
    <location>
        <begin position="20"/>
        <end position="103"/>
    </location>
</feature>
<evidence type="ECO:0000313" key="3">
    <source>
        <dbReference type="Proteomes" id="UP001168528"/>
    </source>
</evidence>
<organism evidence="2 3">
    <name type="scientific">Rhodocytophaga aerolata</name>
    <dbReference type="NCBI Taxonomy" id="455078"/>
    <lineage>
        <taxon>Bacteria</taxon>
        <taxon>Pseudomonadati</taxon>
        <taxon>Bacteroidota</taxon>
        <taxon>Cytophagia</taxon>
        <taxon>Cytophagales</taxon>
        <taxon>Rhodocytophagaceae</taxon>
        <taxon>Rhodocytophaga</taxon>
    </lineage>
</organism>
<dbReference type="InterPro" id="IPR011652">
    <property type="entry name" value="MORN_2"/>
</dbReference>
<gene>
    <name evidence="2" type="ORF">Q0590_03350</name>
</gene>
<evidence type="ECO:0000256" key="1">
    <source>
        <dbReference type="SAM" id="SignalP"/>
    </source>
</evidence>